<dbReference type="PANTHER" id="PTHR43046">
    <property type="entry name" value="GDP-MANNOSE MANNOSYL HYDROLASE"/>
    <property type="match status" value="1"/>
</dbReference>
<reference evidence="7" key="1">
    <citation type="journal article" date="2019" name="Int. J. Syst. Evol. Microbiol.">
        <title>The Global Catalogue of Microorganisms (GCM) 10K type strain sequencing project: providing services to taxonomists for standard genome sequencing and annotation.</title>
        <authorList>
            <consortium name="The Broad Institute Genomics Platform"/>
            <consortium name="The Broad Institute Genome Sequencing Center for Infectious Disease"/>
            <person name="Wu L."/>
            <person name="Ma J."/>
        </authorList>
    </citation>
    <scope>NUCLEOTIDE SEQUENCE [LARGE SCALE GENOMIC DNA]</scope>
    <source>
        <strain evidence="7">JCM 11650</strain>
    </source>
</reference>
<sequence>MFRTVVDVAPLVAMDLVVTNGRGQMLLGLRHNRPAQGFWFVPGGRIRKGESLDKAFARITEAELGLPLQRQQASLLGLFEHHYQDSVFGPAGAGPSTHYVVLPHHIRLTAEQAAALPLPTLQHGSYRWQDLQAMRRDEAVHENTRAYIDSVLNA</sequence>
<dbReference type="CDD" id="cd03430">
    <property type="entry name" value="NUDIX_GDPMH_NudD"/>
    <property type="match status" value="1"/>
</dbReference>
<evidence type="ECO:0000313" key="7">
    <source>
        <dbReference type="Proteomes" id="UP001595967"/>
    </source>
</evidence>
<gene>
    <name evidence="6" type="ORF">ACFO3A_03115</name>
</gene>
<keyword evidence="2" id="KW-0479">Metal-binding</keyword>
<comment type="cofactor">
    <cofactor evidence="1">
        <name>Mg(2+)</name>
        <dbReference type="ChEBI" id="CHEBI:18420"/>
    </cofactor>
</comment>
<comment type="caution">
    <text evidence="6">The sequence shown here is derived from an EMBL/GenBank/DDBJ whole genome shotgun (WGS) entry which is preliminary data.</text>
</comment>
<proteinExistence type="predicted"/>
<keyword evidence="4" id="KW-0460">Magnesium</keyword>
<keyword evidence="7" id="KW-1185">Reference proteome</keyword>
<feature type="domain" description="Nudix hydrolase" evidence="5">
    <location>
        <begin position="1"/>
        <end position="153"/>
    </location>
</feature>
<evidence type="ECO:0000259" key="5">
    <source>
        <dbReference type="PROSITE" id="PS51462"/>
    </source>
</evidence>
<evidence type="ECO:0000313" key="6">
    <source>
        <dbReference type="EMBL" id="MFC4621202.1"/>
    </source>
</evidence>
<name>A0ABV9GT76_9BURK</name>
<organism evidence="6 7">
    <name type="scientific">Comamonas nitrativorans</name>
    <dbReference type="NCBI Taxonomy" id="108437"/>
    <lineage>
        <taxon>Bacteria</taxon>
        <taxon>Pseudomonadati</taxon>
        <taxon>Pseudomonadota</taxon>
        <taxon>Betaproteobacteria</taxon>
        <taxon>Burkholderiales</taxon>
        <taxon>Comamonadaceae</taxon>
        <taxon>Comamonas</taxon>
    </lineage>
</organism>
<dbReference type="PANTHER" id="PTHR43046:SF12">
    <property type="entry name" value="GDP-MANNOSE MANNOSYL HYDROLASE"/>
    <property type="match status" value="1"/>
</dbReference>
<dbReference type="RefSeq" id="WP_377724324.1">
    <property type="nucleotide sequence ID" value="NZ_JBHSEW010000002.1"/>
</dbReference>
<evidence type="ECO:0000256" key="1">
    <source>
        <dbReference type="ARBA" id="ARBA00001946"/>
    </source>
</evidence>
<keyword evidence="3 6" id="KW-0378">Hydrolase</keyword>
<dbReference type="InterPro" id="IPR000086">
    <property type="entry name" value="NUDIX_hydrolase_dom"/>
</dbReference>
<dbReference type="PROSITE" id="PS51462">
    <property type="entry name" value="NUDIX"/>
    <property type="match status" value="1"/>
</dbReference>
<evidence type="ECO:0000256" key="3">
    <source>
        <dbReference type="ARBA" id="ARBA00022801"/>
    </source>
</evidence>
<dbReference type="Proteomes" id="UP001595967">
    <property type="component" value="Unassembled WGS sequence"/>
</dbReference>
<dbReference type="Pfam" id="PF00293">
    <property type="entry name" value="NUDIX"/>
    <property type="match status" value="1"/>
</dbReference>
<protein>
    <submittedName>
        <fullName evidence="6">GDP-mannose mannosyl hydrolase</fullName>
    </submittedName>
</protein>
<dbReference type="PIRSF" id="PIRSF037599">
    <property type="entry name" value="GDPMH"/>
    <property type="match status" value="1"/>
</dbReference>
<evidence type="ECO:0000256" key="4">
    <source>
        <dbReference type="ARBA" id="ARBA00022842"/>
    </source>
</evidence>
<dbReference type="Gene3D" id="3.90.79.10">
    <property type="entry name" value="Nucleoside Triphosphate Pyrophosphohydrolase"/>
    <property type="match status" value="1"/>
</dbReference>
<accession>A0ABV9GT76</accession>
<dbReference type="EMBL" id="JBHSEW010000002">
    <property type="protein sequence ID" value="MFC4621202.1"/>
    <property type="molecule type" value="Genomic_DNA"/>
</dbReference>
<dbReference type="SUPFAM" id="SSF55811">
    <property type="entry name" value="Nudix"/>
    <property type="match status" value="1"/>
</dbReference>
<dbReference type="GO" id="GO:0016787">
    <property type="term" value="F:hydrolase activity"/>
    <property type="evidence" value="ECO:0007669"/>
    <property type="project" value="UniProtKB-KW"/>
</dbReference>
<dbReference type="InterPro" id="IPR033715">
    <property type="entry name" value="GDPMH"/>
</dbReference>
<dbReference type="InterPro" id="IPR015797">
    <property type="entry name" value="NUDIX_hydrolase-like_dom_sf"/>
</dbReference>
<evidence type="ECO:0000256" key="2">
    <source>
        <dbReference type="ARBA" id="ARBA00022723"/>
    </source>
</evidence>
<dbReference type="NCBIfam" id="NF011963">
    <property type="entry name" value="PRK15434.1"/>
    <property type="match status" value="1"/>
</dbReference>